<protein>
    <submittedName>
        <fullName evidence="1">CDP-glycerol glycerophosphotransferase, TagB/SpsB family</fullName>
    </submittedName>
</protein>
<sequence>MPVDARKSSVARKVRSLGGQLIRRWGLVPAGTPDGVGEDENLVGRPWPFEVMVYFADTTEAIYQIEQWYRVFESLDAEHRVVVVTRDSRTARSIRDGSMLEVRTIARAETLDDILGRSKTKLILYVNHNPENFGALRFGNLLHVSLMHGDSDKIVTVSNQTKAYDFSFVAGRAAVERMARYATLFDADERCIPVGRPQLDEQAREREAVTLSRPTDDRPTVLYAPTWEGGQPSAAYGSVATHGAAIVRAILDDGRFRLIYRPHPLTGVRDAAYGDGDSTIRDLIRRAQDELPEVGHTVDGDGDLAVAFGHADVLICDVSGVAMDWLATGQPLIVTLPTADVVVARSALTDLVPRLPAGDMDGLPNLVARELDEDPTGAERRALQEFYLGDTTPGASTRRFIEACERLFRIRDTEVARVAIGELPGEKSVEPRETND</sequence>
<dbReference type="SUPFAM" id="SSF53756">
    <property type="entry name" value="UDP-Glycosyltransferase/glycogen phosphorylase"/>
    <property type="match status" value="1"/>
</dbReference>
<dbReference type="Gene3D" id="3.40.50.12580">
    <property type="match status" value="1"/>
</dbReference>
<dbReference type="InterPro" id="IPR007554">
    <property type="entry name" value="Glycerophosphate_synth"/>
</dbReference>
<dbReference type="Proteomes" id="UP000185663">
    <property type="component" value="Chromosome I"/>
</dbReference>
<dbReference type="OrthoDB" id="7806295at2"/>
<dbReference type="GO" id="GO:0016020">
    <property type="term" value="C:membrane"/>
    <property type="evidence" value="ECO:0007669"/>
    <property type="project" value="InterPro"/>
</dbReference>
<dbReference type="InterPro" id="IPR043148">
    <property type="entry name" value="TagF_C"/>
</dbReference>
<reference evidence="1 2" key="1">
    <citation type="submission" date="2016-10" db="EMBL/GenBank/DDBJ databases">
        <authorList>
            <person name="de Groot N.N."/>
        </authorList>
    </citation>
    <scope>NUCLEOTIDE SEQUENCE [LARGE SCALE GENOMIC DNA]</scope>
    <source>
        <strain evidence="1 2">DSM 22126</strain>
    </source>
</reference>
<gene>
    <name evidence="1" type="ORF">SAMN04489860_1182</name>
</gene>
<dbReference type="AlphaFoldDB" id="A0A1H1QUZ8"/>
<name>A0A1H1QUZ8_9CELL</name>
<dbReference type="STRING" id="545619.SAMN04489860_1182"/>
<keyword evidence="1" id="KW-0808">Transferase</keyword>
<evidence type="ECO:0000313" key="1">
    <source>
        <dbReference type="EMBL" id="SDS27331.1"/>
    </source>
</evidence>
<dbReference type="RefSeq" id="WP_083371921.1">
    <property type="nucleotide sequence ID" value="NZ_LT629776.1"/>
</dbReference>
<dbReference type="eggNOG" id="COG1887">
    <property type="taxonomic scope" value="Bacteria"/>
</dbReference>
<proteinExistence type="predicted"/>
<dbReference type="GO" id="GO:0047355">
    <property type="term" value="F:CDP-glycerol glycerophosphotransferase activity"/>
    <property type="evidence" value="ECO:0007669"/>
    <property type="project" value="InterPro"/>
</dbReference>
<organism evidence="1 2">
    <name type="scientific">Paraoerskovia marina</name>
    <dbReference type="NCBI Taxonomy" id="545619"/>
    <lineage>
        <taxon>Bacteria</taxon>
        <taxon>Bacillati</taxon>
        <taxon>Actinomycetota</taxon>
        <taxon>Actinomycetes</taxon>
        <taxon>Micrococcales</taxon>
        <taxon>Cellulomonadaceae</taxon>
        <taxon>Paraoerskovia</taxon>
    </lineage>
</organism>
<dbReference type="EMBL" id="LT629776">
    <property type="protein sequence ID" value="SDS27331.1"/>
    <property type="molecule type" value="Genomic_DNA"/>
</dbReference>
<keyword evidence="2" id="KW-1185">Reference proteome</keyword>
<dbReference type="Pfam" id="PF04464">
    <property type="entry name" value="Glyphos_transf"/>
    <property type="match status" value="1"/>
</dbReference>
<evidence type="ECO:0000313" key="2">
    <source>
        <dbReference type="Proteomes" id="UP000185663"/>
    </source>
</evidence>
<accession>A0A1H1QUZ8</accession>